<dbReference type="KEGG" id="aba:Acid345_3948"/>
<accession>Q1IJK2</accession>
<sequence length="371" mass="37743">MSLFRKCASTLCLVTAIAFVPASANASSFIGPLHVTPGPSTVPANGDVNPYGIVVVQKSSGKLIRGHVLISNFNNSANLQGTGTTIVDIAPNGSLNVFAEISAAGLPGPCPGGVGLTTALSVLNNGWVIVGSLPTRDGTSATAKPGCLLVLNNMGKVVETFSGVKWNANINGPWDMTALDFGNFAELFVTNVLNGTVAANGSVVHRGTVVRIIISVPTPSSGKMPQELLRTVVGSGFAERTDPAALVLGPTGLGLSEDGTLYVADTLNNRIASIHDAVLRLSSAGTGHTVSMGSHLNQPLGVTVAPNGNILTVNAGDGNIVEISPSGSQAAVKTIDTSGAGAGTLFGIVLTLDRKGLYFVDDGDNTLDLLH</sequence>
<feature type="signal peptide" evidence="1">
    <location>
        <begin position="1"/>
        <end position="26"/>
    </location>
</feature>
<dbReference type="eggNOG" id="COG3391">
    <property type="taxonomic scope" value="Bacteria"/>
</dbReference>
<dbReference type="InterPro" id="IPR011042">
    <property type="entry name" value="6-blade_b-propeller_TolB-like"/>
</dbReference>
<keyword evidence="3" id="KW-1185">Reference proteome</keyword>
<dbReference type="Proteomes" id="UP000002432">
    <property type="component" value="Chromosome"/>
</dbReference>
<dbReference type="STRING" id="204669.Acid345_3948"/>
<evidence type="ECO:0000256" key="1">
    <source>
        <dbReference type="SAM" id="SignalP"/>
    </source>
</evidence>
<dbReference type="EMBL" id="CP000360">
    <property type="protein sequence ID" value="ABF42948.1"/>
    <property type="molecule type" value="Genomic_DNA"/>
</dbReference>
<reference evidence="2 3" key="1">
    <citation type="journal article" date="2009" name="Appl. Environ. Microbiol.">
        <title>Three genomes from the phylum Acidobacteria provide insight into the lifestyles of these microorganisms in soils.</title>
        <authorList>
            <person name="Ward N.L."/>
            <person name="Challacombe J.F."/>
            <person name="Janssen P.H."/>
            <person name="Henrissat B."/>
            <person name="Coutinho P.M."/>
            <person name="Wu M."/>
            <person name="Xie G."/>
            <person name="Haft D.H."/>
            <person name="Sait M."/>
            <person name="Badger J."/>
            <person name="Barabote R.D."/>
            <person name="Bradley B."/>
            <person name="Brettin T.S."/>
            <person name="Brinkac L.M."/>
            <person name="Bruce D."/>
            <person name="Creasy T."/>
            <person name="Daugherty S.C."/>
            <person name="Davidsen T.M."/>
            <person name="DeBoy R.T."/>
            <person name="Detter J.C."/>
            <person name="Dodson R.J."/>
            <person name="Durkin A.S."/>
            <person name="Ganapathy A."/>
            <person name="Gwinn-Giglio M."/>
            <person name="Han C.S."/>
            <person name="Khouri H."/>
            <person name="Kiss H."/>
            <person name="Kothari S.P."/>
            <person name="Madupu R."/>
            <person name="Nelson K.E."/>
            <person name="Nelson W.C."/>
            <person name="Paulsen I."/>
            <person name="Penn K."/>
            <person name="Ren Q."/>
            <person name="Rosovitz M.J."/>
            <person name="Selengut J.D."/>
            <person name="Shrivastava S."/>
            <person name="Sullivan S.A."/>
            <person name="Tapia R."/>
            <person name="Thompson L.S."/>
            <person name="Watkins K.L."/>
            <person name="Yang Q."/>
            <person name="Yu C."/>
            <person name="Zafar N."/>
            <person name="Zhou L."/>
            <person name="Kuske C.R."/>
        </authorList>
    </citation>
    <scope>NUCLEOTIDE SEQUENCE [LARGE SCALE GENOMIC DNA]</scope>
    <source>
        <strain evidence="2 3">Ellin345</strain>
    </source>
</reference>
<name>Q1IJK2_KORVE</name>
<dbReference type="AlphaFoldDB" id="Q1IJK2"/>
<dbReference type="Gene3D" id="2.120.10.30">
    <property type="entry name" value="TolB, C-terminal domain"/>
    <property type="match status" value="1"/>
</dbReference>
<gene>
    <name evidence="2" type="ordered locus">Acid345_3948</name>
</gene>
<proteinExistence type="predicted"/>
<dbReference type="SUPFAM" id="SSF101898">
    <property type="entry name" value="NHL repeat"/>
    <property type="match status" value="1"/>
</dbReference>
<keyword evidence="1" id="KW-0732">Signal</keyword>
<dbReference type="HOGENOM" id="CLU_747272_0_0_0"/>
<feature type="chain" id="PRO_5004190823" evidence="1">
    <location>
        <begin position="27"/>
        <end position="371"/>
    </location>
</feature>
<dbReference type="RefSeq" id="WP_011524747.1">
    <property type="nucleotide sequence ID" value="NC_008009.1"/>
</dbReference>
<evidence type="ECO:0000313" key="2">
    <source>
        <dbReference type="EMBL" id="ABF42948.1"/>
    </source>
</evidence>
<organism evidence="2 3">
    <name type="scientific">Koribacter versatilis (strain Ellin345)</name>
    <dbReference type="NCBI Taxonomy" id="204669"/>
    <lineage>
        <taxon>Bacteria</taxon>
        <taxon>Pseudomonadati</taxon>
        <taxon>Acidobacteriota</taxon>
        <taxon>Terriglobia</taxon>
        <taxon>Terriglobales</taxon>
        <taxon>Candidatus Korobacteraceae</taxon>
        <taxon>Candidatus Korobacter</taxon>
    </lineage>
</organism>
<dbReference type="EnsemblBacteria" id="ABF42948">
    <property type="protein sequence ID" value="ABF42948"/>
    <property type="gene ID" value="Acid345_3948"/>
</dbReference>
<evidence type="ECO:0000313" key="3">
    <source>
        <dbReference type="Proteomes" id="UP000002432"/>
    </source>
</evidence>
<protein>
    <submittedName>
        <fullName evidence="2">NHL repeat protein</fullName>
    </submittedName>
</protein>